<name>A0A8E0M7N4_LACPA</name>
<gene>
    <name evidence="1" type="ORF">Lpp7_15405</name>
</gene>
<accession>A0A8E0M7N4</accession>
<reference evidence="1 2" key="1">
    <citation type="journal article" date="2013" name="PLoS ONE">
        <title>Lactobacillus paracasei comparative genomics: towards species pan-genome definition and exploitation of diversity.</title>
        <authorList>
            <person name="Smokvina T."/>
            <person name="Wels M."/>
            <person name="Polka J."/>
            <person name="Chervaux C."/>
            <person name="Brisse S."/>
            <person name="Boekhorst J."/>
            <person name="van Hylckama Vlieg J.E."/>
            <person name="Siezen R.J."/>
        </authorList>
    </citation>
    <scope>NUCLEOTIDE SEQUENCE [LARGE SCALE GENOMIC DNA]</scope>
    <source>
        <strain evidence="1 2">Lpp7</strain>
    </source>
</reference>
<proteinExistence type="predicted"/>
<protein>
    <submittedName>
        <fullName evidence="1">Uncharacterized protein</fullName>
    </submittedName>
</protein>
<dbReference type="Proteomes" id="UP000014303">
    <property type="component" value="Unassembled WGS sequence"/>
</dbReference>
<feature type="non-terminal residue" evidence="1">
    <location>
        <position position="1"/>
    </location>
</feature>
<sequence>RQAKPELNVAKPHLFRERSDQGLVWGLGRGSPQRFRVRFNFYIINTINTIKDFGPYSAKGFRADAY</sequence>
<organism evidence="1 2">
    <name type="scientific">Lacticaseibacillus paracasei subsp. paracasei Lpp7</name>
    <dbReference type="NCBI Taxonomy" id="1256200"/>
    <lineage>
        <taxon>Bacteria</taxon>
        <taxon>Bacillati</taxon>
        <taxon>Bacillota</taxon>
        <taxon>Bacilli</taxon>
        <taxon>Lactobacillales</taxon>
        <taxon>Lactobacillaceae</taxon>
        <taxon>Lacticaseibacillus</taxon>
    </lineage>
</organism>
<comment type="caution">
    <text evidence="1">The sequence shown here is derived from an EMBL/GenBank/DDBJ whole genome shotgun (WGS) entry which is preliminary data.</text>
</comment>
<dbReference type="EMBL" id="ANJV01000514">
    <property type="protein sequence ID" value="EPC47698.1"/>
    <property type="molecule type" value="Genomic_DNA"/>
</dbReference>
<evidence type="ECO:0000313" key="1">
    <source>
        <dbReference type="EMBL" id="EPC47698.1"/>
    </source>
</evidence>
<evidence type="ECO:0000313" key="2">
    <source>
        <dbReference type="Proteomes" id="UP000014303"/>
    </source>
</evidence>
<dbReference type="AlphaFoldDB" id="A0A8E0M7N4"/>